<dbReference type="GO" id="GO:0008270">
    <property type="term" value="F:zinc ion binding"/>
    <property type="evidence" value="ECO:0007669"/>
    <property type="project" value="UniProtKB-KW"/>
</dbReference>
<evidence type="ECO:0000256" key="6">
    <source>
        <dbReference type="SAM" id="MobiDB-lite"/>
    </source>
</evidence>
<keyword evidence="1" id="KW-0479">Metal-binding</keyword>
<dbReference type="PROSITE" id="PS00028">
    <property type="entry name" value="ZINC_FINGER_C2H2_1"/>
    <property type="match status" value="2"/>
</dbReference>
<dbReference type="OrthoDB" id="3269380at2759"/>
<dbReference type="GO" id="GO:0005634">
    <property type="term" value="C:nucleus"/>
    <property type="evidence" value="ECO:0007669"/>
    <property type="project" value="TreeGrafter"/>
</dbReference>
<dbReference type="PANTHER" id="PTHR23057:SF0">
    <property type="entry name" value="JUXTAPOSED WITH ANOTHER ZINC FINGER PROTEIN 1"/>
    <property type="match status" value="1"/>
</dbReference>
<keyword evidence="2" id="KW-0677">Repeat</keyword>
<evidence type="ECO:0000259" key="7">
    <source>
        <dbReference type="PROSITE" id="PS50157"/>
    </source>
</evidence>
<accession>A0A9P6MM28</accession>
<evidence type="ECO:0000256" key="5">
    <source>
        <dbReference type="PROSITE-ProRule" id="PRU00042"/>
    </source>
</evidence>
<dbReference type="EMBL" id="JAAAHW010000008">
    <property type="protein sequence ID" value="KAG0007134.1"/>
    <property type="molecule type" value="Genomic_DNA"/>
</dbReference>
<dbReference type="InterPro" id="IPR013087">
    <property type="entry name" value="Znf_C2H2_type"/>
</dbReference>
<dbReference type="AlphaFoldDB" id="A0A9P6MM28"/>
<organism evidence="8 9">
    <name type="scientific">Modicella reniformis</name>
    <dbReference type="NCBI Taxonomy" id="1440133"/>
    <lineage>
        <taxon>Eukaryota</taxon>
        <taxon>Fungi</taxon>
        <taxon>Fungi incertae sedis</taxon>
        <taxon>Mucoromycota</taxon>
        <taxon>Mortierellomycotina</taxon>
        <taxon>Mortierellomycetes</taxon>
        <taxon>Mortierellales</taxon>
        <taxon>Mortierellaceae</taxon>
        <taxon>Modicella</taxon>
    </lineage>
</organism>
<comment type="caution">
    <text evidence="8">The sequence shown here is derived from an EMBL/GenBank/DDBJ whole genome shotgun (WGS) entry which is preliminary data.</text>
</comment>
<dbReference type="SUPFAM" id="SSF57667">
    <property type="entry name" value="beta-beta-alpha zinc fingers"/>
    <property type="match status" value="1"/>
</dbReference>
<evidence type="ECO:0000256" key="1">
    <source>
        <dbReference type="ARBA" id="ARBA00022723"/>
    </source>
</evidence>
<feature type="compositionally biased region" description="Low complexity" evidence="6">
    <location>
        <begin position="83"/>
        <end position="115"/>
    </location>
</feature>
<dbReference type="InterPro" id="IPR036236">
    <property type="entry name" value="Znf_C2H2_sf"/>
</dbReference>
<dbReference type="InterPro" id="IPR051580">
    <property type="entry name" value="ZnF-Chromatin_assoc"/>
</dbReference>
<feature type="domain" description="C2H2-type" evidence="7">
    <location>
        <begin position="309"/>
        <end position="339"/>
    </location>
</feature>
<keyword evidence="9" id="KW-1185">Reference proteome</keyword>
<dbReference type="Gene3D" id="3.30.160.60">
    <property type="entry name" value="Classic Zinc Finger"/>
    <property type="match status" value="2"/>
</dbReference>
<evidence type="ECO:0000256" key="2">
    <source>
        <dbReference type="ARBA" id="ARBA00022737"/>
    </source>
</evidence>
<evidence type="ECO:0000313" key="9">
    <source>
        <dbReference type="Proteomes" id="UP000749646"/>
    </source>
</evidence>
<dbReference type="PROSITE" id="PS50157">
    <property type="entry name" value="ZINC_FINGER_C2H2_2"/>
    <property type="match status" value="2"/>
</dbReference>
<gene>
    <name evidence="8" type="ORF">BGZ65_005283</name>
</gene>
<reference evidence="8" key="1">
    <citation type="journal article" date="2020" name="Fungal Divers.">
        <title>Resolving the Mortierellaceae phylogeny through synthesis of multi-gene phylogenetics and phylogenomics.</title>
        <authorList>
            <person name="Vandepol N."/>
            <person name="Liber J."/>
            <person name="Desiro A."/>
            <person name="Na H."/>
            <person name="Kennedy M."/>
            <person name="Barry K."/>
            <person name="Grigoriev I.V."/>
            <person name="Miller A.N."/>
            <person name="O'Donnell K."/>
            <person name="Stajich J.E."/>
            <person name="Bonito G."/>
        </authorList>
    </citation>
    <scope>NUCLEOTIDE SEQUENCE</scope>
    <source>
        <strain evidence="8">MES-2147</strain>
    </source>
</reference>
<proteinExistence type="predicted"/>
<keyword evidence="4" id="KW-0862">Zinc</keyword>
<dbReference type="Proteomes" id="UP000749646">
    <property type="component" value="Unassembled WGS sequence"/>
</dbReference>
<evidence type="ECO:0000256" key="3">
    <source>
        <dbReference type="ARBA" id="ARBA00022771"/>
    </source>
</evidence>
<keyword evidence="3 5" id="KW-0863">Zinc-finger</keyword>
<sequence length="527" mass="55884">MSPCDFETAFCRNFYCCGITLLDLHDLLQHYEECHVQFEEEDDDEDDEDDFDSDGFGYCSHSGESEAFGEEGISGGSGGAGGFWSDSDSAMSRSPSSSSPLMLLDGFSSGSSHSESSSRRASKNRHGHGVAAAVGNLSRQQRSMFDQQLHPLYNNNNPTTHVSEAFSTSFSGSMKRKDVVSLSDLYMEEDGDDVHSSSFSSTILRASNRTDFNKSERMGPLAKHQALDENQHAAAAGAASVPMTGASFTTSNVYPVSLFPGHVILGGNGKPIGPLSSTVDWMCQRDEVFSILEDMTRIPSNASDENKPYRCSVPGCDKAYKNPNGLKYHNQHGHSSSSLADADNPEARPYVCTFLECGKRYKNLNGLKYHIEHTHPNMIAALRAHQAGLLTNPSLLMANGGVYGMNHQAAAMTIAAALAAVEHSPMMAIAANAILTAHTAAAAAAAAAAATAATSSASASAGTPGDGGHETPISAQVSDLALPQVNSCRCGCSDNEWVCKPGHICGPIYHEISIPPVITPATSSMNP</sequence>
<evidence type="ECO:0000256" key="4">
    <source>
        <dbReference type="ARBA" id="ARBA00022833"/>
    </source>
</evidence>
<dbReference type="PANTHER" id="PTHR23057">
    <property type="entry name" value="JUXTAPOSED WITH ANOTHER ZINC FINGER PROTEIN 1"/>
    <property type="match status" value="1"/>
</dbReference>
<dbReference type="SMART" id="SM00355">
    <property type="entry name" value="ZnF_C2H2"/>
    <property type="match status" value="2"/>
</dbReference>
<feature type="domain" description="C2H2-type" evidence="7">
    <location>
        <begin position="350"/>
        <end position="375"/>
    </location>
</feature>
<name>A0A9P6MM28_9FUNG</name>
<protein>
    <recommendedName>
        <fullName evidence="7">C2H2-type domain-containing protein</fullName>
    </recommendedName>
</protein>
<feature type="region of interest" description="Disordered" evidence="6">
    <location>
        <begin position="79"/>
        <end position="129"/>
    </location>
</feature>
<evidence type="ECO:0000313" key="8">
    <source>
        <dbReference type="EMBL" id="KAG0007134.1"/>
    </source>
</evidence>